<proteinExistence type="predicted"/>
<evidence type="ECO:0000313" key="2">
    <source>
        <dbReference type="EMBL" id="LAB42998.1"/>
    </source>
</evidence>
<evidence type="ECO:0000256" key="1">
    <source>
        <dbReference type="SAM" id="MobiDB-lite"/>
    </source>
</evidence>
<sequence length="206" mass="21796">MYMKKDNSIPGASWAKCRPPGQAGGKKKTASKKWMNLTKTSLAHPSPTPKHILPPYLEVKVLIIWKPALARHTHSPGAGEARTVAQPGGCLLSRGALPGIQQPLCSNARMRMEAQAPRAAGRPRAMGLHGFPLCPKAKEPGLPTPQGAMGDAVLHRQTQGLAKGGWATPCWAQVAPTALSRAATSEEVLAAGAGIYILIKKGKRNI</sequence>
<dbReference type="EMBL" id="IACM01171226">
    <property type="protein sequence ID" value="LAB43000.1"/>
    <property type="molecule type" value="Transcribed_RNA"/>
</dbReference>
<accession>A0A2D4NCG2</accession>
<dbReference type="AlphaFoldDB" id="A0A2D4NCG2"/>
<reference evidence="2" key="2">
    <citation type="submission" date="2017-11" db="EMBL/GenBank/DDBJ databases">
        <title>Coralsnake Venomics: Analyses of Venom Gland Transcriptomes and Proteomes of Six Brazilian Taxa.</title>
        <authorList>
            <person name="Aird S.D."/>
            <person name="Jorge da Silva N."/>
            <person name="Qiu L."/>
            <person name="Villar-Briones A."/>
            <person name="Aparecida-Saddi V."/>
            <person name="Campos-Telles M.P."/>
            <person name="Grau M."/>
            <person name="Mikheyev A.S."/>
        </authorList>
    </citation>
    <scope>NUCLEOTIDE SEQUENCE</scope>
    <source>
        <tissue evidence="2">Venom_gland</tissue>
    </source>
</reference>
<reference evidence="2" key="1">
    <citation type="submission" date="2017-07" db="EMBL/GenBank/DDBJ databases">
        <authorList>
            <person name="Mikheyev A."/>
            <person name="Grau M."/>
        </authorList>
    </citation>
    <scope>NUCLEOTIDE SEQUENCE</scope>
    <source>
        <tissue evidence="2">Venom_gland</tissue>
    </source>
</reference>
<protein>
    <submittedName>
        <fullName evidence="2">Uncharacterized protein</fullName>
    </submittedName>
</protein>
<name>A0A2D4NCG2_9SAUR</name>
<dbReference type="EMBL" id="IACM01171225">
    <property type="protein sequence ID" value="LAB42998.1"/>
    <property type="molecule type" value="Transcribed_RNA"/>
</dbReference>
<organism evidence="2">
    <name type="scientific">Micrurus spixii</name>
    <name type="common">Amazon coral snake</name>
    <dbReference type="NCBI Taxonomy" id="129469"/>
    <lineage>
        <taxon>Eukaryota</taxon>
        <taxon>Metazoa</taxon>
        <taxon>Chordata</taxon>
        <taxon>Craniata</taxon>
        <taxon>Vertebrata</taxon>
        <taxon>Euteleostomi</taxon>
        <taxon>Lepidosauria</taxon>
        <taxon>Squamata</taxon>
        <taxon>Bifurcata</taxon>
        <taxon>Unidentata</taxon>
        <taxon>Episquamata</taxon>
        <taxon>Toxicofera</taxon>
        <taxon>Serpentes</taxon>
        <taxon>Colubroidea</taxon>
        <taxon>Elapidae</taxon>
        <taxon>Elapinae</taxon>
        <taxon>Micrurus</taxon>
    </lineage>
</organism>
<feature type="region of interest" description="Disordered" evidence="1">
    <location>
        <begin position="1"/>
        <end position="32"/>
    </location>
</feature>